<dbReference type="RefSeq" id="WP_025699628.1">
    <property type="nucleotide sequence ID" value="NZ_JAUSUY010000041.1"/>
</dbReference>
<name>A0ABU3HEF0_9BACL</name>
<dbReference type="InterPro" id="IPR044068">
    <property type="entry name" value="CB"/>
</dbReference>
<gene>
    <name evidence="3" type="ORF">J2Z22_004794</name>
</gene>
<organism evidence="3 4">
    <name type="scientific">Paenibacillus forsythiae</name>
    <dbReference type="NCBI Taxonomy" id="365616"/>
    <lineage>
        <taxon>Bacteria</taxon>
        <taxon>Bacillati</taxon>
        <taxon>Bacillota</taxon>
        <taxon>Bacilli</taxon>
        <taxon>Bacillales</taxon>
        <taxon>Paenibacillaceae</taxon>
        <taxon>Paenibacillus</taxon>
    </lineage>
</organism>
<proteinExistence type="predicted"/>
<evidence type="ECO:0000313" key="4">
    <source>
        <dbReference type="Proteomes" id="UP001248709"/>
    </source>
</evidence>
<evidence type="ECO:0000313" key="3">
    <source>
        <dbReference type="EMBL" id="MDT3429193.1"/>
    </source>
</evidence>
<keyword evidence="4" id="KW-1185">Reference proteome</keyword>
<keyword evidence="1" id="KW-0238">DNA-binding</keyword>
<dbReference type="SUPFAM" id="SSF56349">
    <property type="entry name" value="DNA breaking-rejoining enzymes"/>
    <property type="match status" value="1"/>
</dbReference>
<feature type="domain" description="Core-binding (CB)" evidence="2">
    <location>
        <begin position="161"/>
        <end position="259"/>
    </location>
</feature>
<protein>
    <submittedName>
        <fullName evidence="3">Site-specific recombinase XerD</fullName>
    </submittedName>
</protein>
<evidence type="ECO:0000259" key="2">
    <source>
        <dbReference type="PROSITE" id="PS51900"/>
    </source>
</evidence>
<comment type="caution">
    <text evidence="3">The sequence shown here is derived from an EMBL/GenBank/DDBJ whole genome shotgun (WGS) entry which is preliminary data.</text>
</comment>
<dbReference type="Proteomes" id="UP001248709">
    <property type="component" value="Unassembled WGS sequence"/>
</dbReference>
<accession>A0ABU3HEF0</accession>
<dbReference type="InterPro" id="IPR011010">
    <property type="entry name" value="DNA_brk_join_enz"/>
</dbReference>
<dbReference type="PROSITE" id="PS51900">
    <property type="entry name" value="CB"/>
    <property type="match status" value="1"/>
</dbReference>
<evidence type="ECO:0000256" key="1">
    <source>
        <dbReference type="PROSITE-ProRule" id="PRU01248"/>
    </source>
</evidence>
<sequence length="478" mass="56309">MQTFEEKLVTYLPLLHKHHKDSETTLCVRFIEPLLINLLGYECEIKYEEHPEGSNEETDLFLNDHQGNYLIVEVKKAEKPLTDVHIRKLSAYLNNNTQKYKWGILTNGYRWILINNEITASSYLERKIFDIDISNKRLGENNRRDLELFSYNALFKNDGITNYYRLIQQFKNIQYNGNGKSWTQYRTAVKKLVQFMIETEGRFIDLKDIRKYEVLKYFRWLALAESNSAKSKNNNIQKIKPKTVEAQYRFLSTFYKKVYPQTNHPLTQVSLSELLQEISDVLQKDDENKEVIIDQNVIAMVYKGLASKNQLIMVRNKLIFSLCLMGLDRSEIAKLLNKALHEDNKLTLSNGRRIELPSGIANRINHYKELRKKNKIKSQWLISKSKGEPLTEQYISGLINDIAKQISPNLTLEKIQQYMLKQYIYRTKDVISLIYLTGLSFHRIQNILTEDDIILLSKKKDLYKNHPFQNFLLSDQEE</sequence>
<reference evidence="3 4" key="1">
    <citation type="submission" date="2023-07" db="EMBL/GenBank/DDBJ databases">
        <title>Genomic Encyclopedia of Type Strains, Phase IV (KMG-IV): sequencing the most valuable type-strain genomes for metagenomic binning, comparative biology and taxonomic classification.</title>
        <authorList>
            <person name="Goeker M."/>
        </authorList>
    </citation>
    <scope>NUCLEOTIDE SEQUENCE [LARGE SCALE GENOMIC DNA]</scope>
    <source>
        <strain evidence="3 4">T98</strain>
    </source>
</reference>
<dbReference type="EMBL" id="JAUSUY010000041">
    <property type="protein sequence ID" value="MDT3429193.1"/>
    <property type="molecule type" value="Genomic_DNA"/>
</dbReference>